<dbReference type="PROSITE" id="PS51462">
    <property type="entry name" value="NUDIX"/>
    <property type="match status" value="1"/>
</dbReference>
<evidence type="ECO:0000313" key="5">
    <source>
        <dbReference type="EMBL" id="MBB3729050.1"/>
    </source>
</evidence>
<dbReference type="GO" id="GO:0016787">
    <property type="term" value="F:hydrolase activity"/>
    <property type="evidence" value="ECO:0007669"/>
    <property type="project" value="UniProtKB-KW"/>
</dbReference>
<evidence type="ECO:0000256" key="1">
    <source>
        <dbReference type="ARBA" id="ARBA00001946"/>
    </source>
</evidence>
<dbReference type="PROSITE" id="PS00893">
    <property type="entry name" value="NUDIX_BOX"/>
    <property type="match status" value="1"/>
</dbReference>
<dbReference type="InterPro" id="IPR020084">
    <property type="entry name" value="NUDIX_hydrolase_CS"/>
</dbReference>
<evidence type="ECO:0000256" key="2">
    <source>
        <dbReference type="ARBA" id="ARBA00022801"/>
    </source>
</evidence>
<proteinExistence type="predicted"/>
<dbReference type="RefSeq" id="WP_221241218.1">
    <property type="nucleotide sequence ID" value="NZ_JACIBV010000001.1"/>
</dbReference>
<comment type="cofactor">
    <cofactor evidence="1">
        <name>Mg(2+)</name>
        <dbReference type="ChEBI" id="CHEBI:18420"/>
    </cofactor>
</comment>
<dbReference type="Gene3D" id="3.90.79.10">
    <property type="entry name" value="Nucleoside Triphosphate Pyrophosphohydrolase"/>
    <property type="match status" value="1"/>
</dbReference>
<name>A0A7W5V850_9ACTN</name>
<dbReference type="GeneID" id="95391253"/>
<dbReference type="PANTHER" id="PTHR43046">
    <property type="entry name" value="GDP-MANNOSE MANNOSYL HYDROLASE"/>
    <property type="match status" value="1"/>
</dbReference>
<dbReference type="Proteomes" id="UP000579945">
    <property type="component" value="Unassembled WGS sequence"/>
</dbReference>
<accession>A0A7W5V850</accession>
<gene>
    <name evidence="5" type="ORF">FHR33_004910</name>
</gene>
<reference evidence="5 6" key="1">
    <citation type="submission" date="2020-08" db="EMBL/GenBank/DDBJ databases">
        <title>Sequencing the genomes of 1000 actinobacteria strains.</title>
        <authorList>
            <person name="Klenk H.-P."/>
        </authorList>
    </citation>
    <scope>NUCLEOTIDE SEQUENCE [LARGE SCALE GENOMIC DNA]</scope>
    <source>
        <strain evidence="5 6">DSM 44320</strain>
    </source>
</reference>
<protein>
    <submittedName>
        <fullName evidence="5">8-oxo-dGTP pyrophosphatase MutT (NUDIX family)</fullName>
    </submittedName>
</protein>
<dbReference type="Pfam" id="PF00293">
    <property type="entry name" value="NUDIX"/>
    <property type="match status" value="1"/>
</dbReference>
<dbReference type="CDD" id="cd04685">
    <property type="entry name" value="NUDIX_Hydrolase"/>
    <property type="match status" value="1"/>
</dbReference>
<dbReference type="AlphaFoldDB" id="A0A7W5V850"/>
<dbReference type="EMBL" id="JACIBV010000001">
    <property type="protein sequence ID" value="MBB3729050.1"/>
    <property type="molecule type" value="Genomic_DNA"/>
</dbReference>
<keyword evidence="3" id="KW-0460">Magnesium</keyword>
<evidence type="ECO:0000259" key="4">
    <source>
        <dbReference type="PROSITE" id="PS51462"/>
    </source>
</evidence>
<comment type="caution">
    <text evidence="5">The sequence shown here is derived from an EMBL/GenBank/DDBJ whole genome shotgun (WGS) entry which is preliminary data.</text>
</comment>
<keyword evidence="6" id="KW-1185">Reference proteome</keyword>
<dbReference type="PANTHER" id="PTHR43046:SF12">
    <property type="entry name" value="GDP-MANNOSE MANNOSYL HYDROLASE"/>
    <property type="match status" value="1"/>
</dbReference>
<evidence type="ECO:0000256" key="3">
    <source>
        <dbReference type="ARBA" id="ARBA00022842"/>
    </source>
</evidence>
<dbReference type="InterPro" id="IPR015797">
    <property type="entry name" value="NUDIX_hydrolase-like_dom_sf"/>
</dbReference>
<evidence type="ECO:0000313" key="6">
    <source>
        <dbReference type="Proteomes" id="UP000579945"/>
    </source>
</evidence>
<feature type="domain" description="Nudix hydrolase" evidence="4">
    <location>
        <begin position="6"/>
        <end position="149"/>
    </location>
</feature>
<keyword evidence="2" id="KW-0378">Hydrolase</keyword>
<sequence>MTEIPLRRFTARVLPVDARGRVLLLYGFDPAHPDSPYWFTIGGAAEKEESLEQAAARELFEEVGITAAPERFGRPLETHTVEFSFADRAYVQDQTYFPVRVDTAEVRFDHMEEIELATTLGHRWWGADELEASGEVYHPPILPALIRRAAAPS</sequence>
<dbReference type="SUPFAM" id="SSF55811">
    <property type="entry name" value="Nudix"/>
    <property type="match status" value="1"/>
</dbReference>
<organism evidence="5 6">
    <name type="scientific">Nonomuraea dietziae</name>
    <dbReference type="NCBI Taxonomy" id="65515"/>
    <lineage>
        <taxon>Bacteria</taxon>
        <taxon>Bacillati</taxon>
        <taxon>Actinomycetota</taxon>
        <taxon>Actinomycetes</taxon>
        <taxon>Streptosporangiales</taxon>
        <taxon>Streptosporangiaceae</taxon>
        <taxon>Nonomuraea</taxon>
    </lineage>
</organism>
<dbReference type="InterPro" id="IPR000086">
    <property type="entry name" value="NUDIX_hydrolase_dom"/>
</dbReference>